<reference evidence="2 3" key="1">
    <citation type="journal article" date="2014" name="Genome Announc.">
        <title>Draft genome sequence of the pathogenic fungus Scedosporium apiospermum.</title>
        <authorList>
            <person name="Vandeputte P."/>
            <person name="Ghamrawi S."/>
            <person name="Rechenmann M."/>
            <person name="Iltis A."/>
            <person name="Giraud S."/>
            <person name="Fleury M."/>
            <person name="Thornton C."/>
            <person name="Delhaes L."/>
            <person name="Meyer W."/>
            <person name="Papon N."/>
            <person name="Bouchara J.P."/>
        </authorList>
    </citation>
    <scope>NUCLEOTIDE SEQUENCE [LARGE SCALE GENOMIC DNA]</scope>
    <source>
        <strain evidence="2 3">IHEM 14462</strain>
    </source>
</reference>
<dbReference type="PANTHER" id="PTHR31410:SF1">
    <property type="entry name" value="POST-GPI ATTACHMENT TO PROTEINS FACTOR 4"/>
    <property type="match status" value="1"/>
</dbReference>
<dbReference type="AlphaFoldDB" id="A0A084GHL5"/>
<dbReference type="EMBL" id="JOWA01000011">
    <property type="protein sequence ID" value="KEZ46827.1"/>
    <property type="molecule type" value="Genomic_DNA"/>
</dbReference>
<dbReference type="GO" id="GO:0006506">
    <property type="term" value="P:GPI anchor biosynthetic process"/>
    <property type="evidence" value="ECO:0007669"/>
    <property type="project" value="InterPro"/>
</dbReference>
<dbReference type="GO" id="GO:0016757">
    <property type="term" value="F:glycosyltransferase activity"/>
    <property type="evidence" value="ECO:0007669"/>
    <property type="project" value="InterPro"/>
</dbReference>
<feature type="transmembrane region" description="Helical" evidence="1">
    <location>
        <begin position="42"/>
        <end position="59"/>
    </location>
</feature>
<dbReference type="InterPro" id="IPR029675">
    <property type="entry name" value="PGAP4"/>
</dbReference>
<dbReference type="OMA" id="NNEIRWA"/>
<comment type="caution">
    <text evidence="2">The sequence shown here is derived from an EMBL/GenBank/DDBJ whole genome shotgun (WGS) entry which is preliminary data.</text>
</comment>
<dbReference type="GeneID" id="27718290"/>
<protein>
    <recommendedName>
        <fullName evidence="4">Integral membrane protein</fullName>
    </recommendedName>
</protein>
<dbReference type="KEGG" id="sapo:SAPIO_CDS0138"/>
<keyword evidence="3" id="KW-1185">Reference proteome</keyword>
<accession>A0A084GHL5</accession>
<dbReference type="VEuPathDB" id="FungiDB:SAPIO_CDS0138"/>
<gene>
    <name evidence="2" type="ORF">SAPIO_CDS0138</name>
</gene>
<proteinExistence type="predicted"/>
<keyword evidence="1" id="KW-1133">Transmembrane helix</keyword>
<organism evidence="2 3">
    <name type="scientific">Pseudallescheria apiosperma</name>
    <name type="common">Scedosporium apiospermum</name>
    <dbReference type="NCBI Taxonomy" id="563466"/>
    <lineage>
        <taxon>Eukaryota</taxon>
        <taxon>Fungi</taxon>
        <taxon>Dikarya</taxon>
        <taxon>Ascomycota</taxon>
        <taxon>Pezizomycotina</taxon>
        <taxon>Sordariomycetes</taxon>
        <taxon>Hypocreomycetidae</taxon>
        <taxon>Microascales</taxon>
        <taxon>Microascaceae</taxon>
        <taxon>Scedosporium</taxon>
    </lineage>
</organism>
<sequence length="480" mass="54380">MPSLVSLAGKGLIGLLSTVAASLTALAKSVANFPKTLRWHHWGMLLLPFAFFLLALQYAKEVSYNDPTSPYFSPARGYAKIYSSVRQREATEFIQKHNSTDAAPFRRKSTHVPPFICVGMNTIVRPSGDIYARYALGSMLAGLTQKERNQLYIAPMIGHVNATTHPIYTEPWLEKVSDKVMTYQTMDVVSEERLKHIEELELTRQRTGEPDREKHLGDYTLLLKQCDATGAPYVLMLEDDILFLDGWFHRLRQGIMDVEEQSKRDEGGWYNLRLFYLEYGFYWHLSEVITTGVAIVAFCGVSMGLIWLSIRGTRWYRRTTRQTRRVLFLTGVLSAIACIVLYLTVGHLTVAHMLRTPSVARRGGCCFQGILWPHDKVEPITEFYTKERIGFVDSLADKFINGGGADKPMGHQWALVPTAVQHIGGKSSKGDNWGSDKPGKMSEAQRLWNFSFEWNKADKLAEEHRQAAEAFEQEKVTGDD</sequence>
<evidence type="ECO:0008006" key="4">
    <source>
        <dbReference type="Google" id="ProtNLM"/>
    </source>
</evidence>
<keyword evidence="1" id="KW-0472">Membrane</keyword>
<dbReference type="Proteomes" id="UP000028545">
    <property type="component" value="Unassembled WGS sequence"/>
</dbReference>
<evidence type="ECO:0000313" key="3">
    <source>
        <dbReference type="Proteomes" id="UP000028545"/>
    </source>
</evidence>
<dbReference type="RefSeq" id="XP_016646626.1">
    <property type="nucleotide sequence ID" value="XM_016782993.1"/>
</dbReference>
<feature type="transmembrane region" description="Helical" evidence="1">
    <location>
        <begin position="326"/>
        <end position="345"/>
    </location>
</feature>
<dbReference type="CDD" id="cd22189">
    <property type="entry name" value="PGAP4-like_fungal"/>
    <property type="match status" value="1"/>
</dbReference>
<name>A0A084GHL5_PSEDA</name>
<dbReference type="PANTHER" id="PTHR31410">
    <property type="entry name" value="TRANSMEMBRANE PROTEIN 246"/>
    <property type="match status" value="1"/>
</dbReference>
<evidence type="ECO:0000256" key="1">
    <source>
        <dbReference type="SAM" id="Phobius"/>
    </source>
</evidence>
<dbReference type="OrthoDB" id="2016523at2759"/>
<dbReference type="GO" id="GO:0000139">
    <property type="term" value="C:Golgi membrane"/>
    <property type="evidence" value="ECO:0007669"/>
    <property type="project" value="InterPro"/>
</dbReference>
<evidence type="ECO:0000313" key="2">
    <source>
        <dbReference type="EMBL" id="KEZ46827.1"/>
    </source>
</evidence>
<keyword evidence="1" id="KW-0812">Transmembrane</keyword>
<dbReference type="HOGENOM" id="CLU_036324_0_0_1"/>
<feature type="transmembrane region" description="Helical" evidence="1">
    <location>
        <begin position="12"/>
        <end position="30"/>
    </location>
</feature>
<feature type="transmembrane region" description="Helical" evidence="1">
    <location>
        <begin position="281"/>
        <end position="306"/>
    </location>
</feature>